<dbReference type="GO" id="GO:0003723">
    <property type="term" value="F:RNA binding"/>
    <property type="evidence" value="ECO:0007669"/>
    <property type="project" value="UniProtKB-KW"/>
</dbReference>
<evidence type="ECO:0000313" key="5">
    <source>
        <dbReference type="Proteomes" id="UP000095662"/>
    </source>
</evidence>
<evidence type="ECO:0000256" key="1">
    <source>
        <dbReference type="ARBA" id="ARBA00022679"/>
    </source>
</evidence>
<evidence type="ECO:0000313" key="4">
    <source>
        <dbReference type="EMBL" id="CUQ89820.1"/>
    </source>
</evidence>
<keyword evidence="2" id="KW-0694">RNA-binding</keyword>
<reference evidence="4 5" key="1">
    <citation type="submission" date="2015-09" db="EMBL/GenBank/DDBJ databases">
        <authorList>
            <consortium name="Pathogen Informatics"/>
        </authorList>
    </citation>
    <scope>NUCLEOTIDE SEQUENCE [LARGE SCALE GENOMIC DNA]</scope>
    <source>
        <strain evidence="4 5">2789STDY5834928</strain>
    </source>
</reference>
<keyword evidence="4" id="KW-0548">Nucleotidyltransferase</keyword>
<dbReference type="GO" id="GO:1990817">
    <property type="term" value="F:poly(A) RNA polymerase activity"/>
    <property type="evidence" value="ECO:0007669"/>
    <property type="project" value="UniProtKB-EC"/>
</dbReference>
<accession>A0A175A309</accession>
<dbReference type="Proteomes" id="UP000095662">
    <property type="component" value="Unassembled WGS sequence"/>
</dbReference>
<dbReference type="STRING" id="39492.ERS852540_02008"/>
<dbReference type="SUPFAM" id="SSF81301">
    <property type="entry name" value="Nucleotidyltransferase"/>
    <property type="match status" value="1"/>
</dbReference>
<dbReference type="Gene3D" id="3.30.460.10">
    <property type="entry name" value="Beta Polymerase, domain 2"/>
    <property type="match status" value="1"/>
</dbReference>
<organism evidence="4 5">
    <name type="scientific">[Eubacterium] siraeum</name>
    <dbReference type="NCBI Taxonomy" id="39492"/>
    <lineage>
        <taxon>Bacteria</taxon>
        <taxon>Bacillati</taxon>
        <taxon>Bacillota</taxon>
        <taxon>Clostridia</taxon>
        <taxon>Eubacteriales</taxon>
        <taxon>Oscillospiraceae</taxon>
        <taxon>Oscillospiraceae incertae sedis</taxon>
    </lineage>
</organism>
<keyword evidence="1 2" id="KW-0808">Transferase</keyword>
<dbReference type="PANTHER" id="PTHR43051:SF1">
    <property type="entry name" value="POLYNUCLEOTIDE ADENYLYLTRANSFERASE FAMILY PROTEIN"/>
    <property type="match status" value="1"/>
</dbReference>
<dbReference type="Gene3D" id="1.10.3090.10">
    <property type="entry name" value="cca-adding enzyme, domain 2"/>
    <property type="match status" value="1"/>
</dbReference>
<name>A0A175A309_9FIRM</name>
<dbReference type="InterPro" id="IPR043519">
    <property type="entry name" value="NT_sf"/>
</dbReference>
<feature type="domain" description="Poly A polymerase head" evidence="3">
    <location>
        <begin position="28"/>
        <end position="143"/>
    </location>
</feature>
<dbReference type="Pfam" id="PF01743">
    <property type="entry name" value="PolyA_pol"/>
    <property type="match status" value="1"/>
</dbReference>
<dbReference type="EC" id="2.7.7.19" evidence="4"/>
<dbReference type="OrthoDB" id="9805698at2"/>
<dbReference type="EMBL" id="CZBY01000017">
    <property type="protein sequence ID" value="CUQ89820.1"/>
    <property type="molecule type" value="Genomic_DNA"/>
</dbReference>
<protein>
    <submittedName>
        <fullName evidence="4">Poly(A) polymerase</fullName>
        <ecNumber evidence="4">2.7.7.19</ecNumber>
    </submittedName>
</protein>
<evidence type="ECO:0000256" key="2">
    <source>
        <dbReference type="RuleBase" id="RU003953"/>
    </source>
</evidence>
<sequence length="465" mass="52906">MAVKRQTLNIPEQALQVLKMLERAGNKAYFVGQCVAELLRGGSPMDYDIITTADFGEMLYVFRDMRIVSQNEDMSSVMVSSLGLVIQVSSYCGEIKDGKAVYTDNYIFDLVHRDFSAFAIAYHPRKGFRDPFDGMPCIKDGVITLKAIGEYPVVMWHENDLDENELTLKLEPKSSLVTNPFNMLTALELLGAENYEIDSVTADAIKADAPLLREADKHELSRRFTRILLTRNISGVMARFPEVFSAIEPELLKAQRYKERYYDSTLWEHISKSVEFAPPQADIRYAMLFHNVGIPDCKCRDSHGNTFFYGHGEYGRIRAANFFEKYRAELKLRSDTDMLIESHDISITEDRTAVKRLLCEYSHEELKKLIKLRIADDTAKPTVHEGVIAMYRRTLTMLDDIIASGECYSISQLAIKENDLITHRLVANKAQARAVIESLYEAVLAEPSLNVAPILLDMVRKSVRR</sequence>
<dbReference type="GO" id="GO:0006396">
    <property type="term" value="P:RNA processing"/>
    <property type="evidence" value="ECO:0007669"/>
    <property type="project" value="InterPro"/>
</dbReference>
<evidence type="ECO:0000259" key="3">
    <source>
        <dbReference type="Pfam" id="PF01743"/>
    </source>
</evidence>
<dbReference type="InterPro" id="IPR002646">
    <property type="entry name" value="PolA_pol_head_dom"/>
</dbReference>
<dbReference type="AlphaFoldDB" id="A0A175A309"/>
<dbReference type="InterPro" id="IPR052191">
    <property type="entry name" value="tRNA_ntf/polyA_polymerase_I"/>
</dbReference>
<dbReference type="SUPFAM" id="SSF81891">
    <property type="entry name" value="Poly A polymerase C-terminal region-like"/>
    <property type="match status" value="1"/>
</dbReference>
<proteinExistence type="inferred from homology"/>
<dbReference type="PANTHER" id="PTHR43051">
    <property type="entry name" value="POLYNUCLEOTIDE ADENYLYLTRANSFERASE FAMILY PROTEIN"/>
    <property type="match status" value="1"/>
</dbReference>
<gene>
    <name evidence="4" type="primary">pcnB</name>
    <name evidence="4" type="ORF">ERS852540_02008</name>
</gene>
<comment type="similarity">
    <text evidence="2">Belongs to the tRNA nucleotidyltransferase/poly(A) polymerase family.</text>
</comment>